<comment type="caution">
    <text evidence="2">The sequence shown here is derived from an EMBL/GenBank/DDBJ whole genome shotgun (WGS) entry which is preliminary data.</text>
</comment>
<dbReference type="AlphaFoldDB" id="A0A6P1BFE3"/>
<accession>A0A6P1BFE3</accession>
<dbReference type="PANTHER" id="PTHR43591">
    <property type="entry name" value="METHYLTRANSFERASE"/>
    <property type="match status" value="1"/>
</dbReference>
<dbReference type="EMBL" id="VKHP01000029">
    <property type="protein sequence ID" value="NEU96202.1"/>
    <property type="molecule type" value="Genomic_DNA"/>
</dbReference>
<dbReference type="CDD" id="cd02440">
    <property type="entry name" value="AdoMet_MTases"/>
    <property type="match status" value="1"/>
</dbReference>
<dbReference type="InterPro" id="IPR029063">
    <property type="entry name" value="SAM-dependent_MTases_sf"/>
</dbReference>
<proteinExistence type="predicted"/>
<dbReference type="InterPro" id="IPR013216">
    <property type="entry name" value="Methyltransf_11"/>
</dbReference>
<dbReference type="Proteomes" id="UP000468531">
    <property type="component" value="Unassembled WGS sequence"/>
</dbReference>
<protein>
    <submittedName>
        <fullName evidence="2">Methyltransferase domain-containing protein</fullName>
    </submittedName>
</protein>
<dbReference type="SUPFAM" id="SSF53335">
    <property type="entry name" value="S-adenosyl-L-methionine-dependent methyltransferases"/>
    <property type="match status" value="1"/>
</dbReference>
<reference evidence="2 3" key="1">
    <citation type="journal article" date="2020" name="Arch. Microbiol.">
        <title>Bradyrhizobium uaiense sp. nov., a new highly efficient cowpea symbiont.</title>
        <authorList>
            <person name="Cabral Michel D."/>
            <person name="Azarias Guimaraes A."/>
            <person name="Martins da Costa E."/>
            <person name="Soares de Carvalho T."/>
            <person name="Balsanelli E."/>
            <person name="Willems A."/>
            <person name="Maltempi de Souza E."/>
            <person name="de Souza Moreira F.M."/>
        </authorList>
    </citation>
    <scope>NUCLEOTIDE SEQUENCE [LARGE SCALE GENOMIC DNA]</scope>
    <source>
        <strain evidence="2 3">UFLA 03-164</strain>
    </source>
</reference>
<dbReference type="GO" id="GO:0032259">
    <property type="term" value="P:methylation"/>
    <property type="evidence" value="ECO:0007669"/>
    <property type="project" value="UniProtKB-KW"/>
</dbReference>
<evidence type="ECO:0000313" key="3">
    <source>
        <dbReference type="Proteomes" id="UP000468531"/>
    </source>
</evidence>
<keyword evidence="3" id="KW-1185">Reference proteome</keyword>
<dbReference type="RefSeq" id="WP_163152941.1">
    <property type="nucleotide sequence ID" value="NZ_VKHP01000029.1"/>
</dbReference>
<dbReference type="Gene3D" id="3.40.50.150">
    <property type="entry name" value="Vaccinia Virus protein VP39"/>
    <property type="match status" value="1"/>
</dbReference>
<dbReference type="GO" id="GO:0008757">
    <property type="term" value="F:S-adenosylmethionine-dependent methyltransferase activity"/>
    <property type="evidence" value="ECO:0007669"/>
    <property type="project" value="InterPro"/>
</dbReference>
<organism evidence="2 3">
    <name type="scientific">Bradyrhizobium uaiense</name>
    <dbReference type="NCBI Taxonomy" id="2594946"/>
    <lineage>
        <taxon>Bacteria</taxon>
        <taxon>Pseudomonadati</taxon>
        <taxon>Pseudomonadota</taxon>
        <taxon>Alphaproteobacteria</taxon>
        <taxon>Hyphomicrobiales</taxon>
        <taxon>Nitrobacteraceae</taxon>
        <taxon>Bradyrhizobium</taxon>
    </lineage>
</organism>
<gene>
    <name evidence="2" type="ORF">FNJ47_10245</name>
</gene>
<dbReference type="PANTHER" id="PTHR43591:SF24">
    <property type="entry name" value="2-METHOXY-6-POLYPRENYL-1,4-BENZOQUINOL METHYLASE, MITOCHONDRIAL"/>
    <property type="match status" value="1"/>
</dbReference>
<sequence>MATMTDGDWQEKLEAFFELRARQVSEKPTLDDLCYIAGRNPRLWANENLLDDLRLNMLGLMKAGPGSSVLEVGCAAGFLAKVLAPSVGKYVGVDLAEAPLVVARRLGLNNASFERASGESLQFPDRRFDAAYCYDVFSNFPSLAAGEPIIAEMLRVVKPHGRVLIGSIPDREKAEELQAIAKRLTAKFEQEFEPEAERPQLGTIQKNAQKSSRVAKIAGLLGWSKSPPISIEIKPEIISYYFDRKDFLALGHRLGVDTRIVDIHPLNPYFGTRFNAVFESR</sequence>
<name>A0A6P1BFE3_9BRAD</name>
<feature type="domain" description="Methyltransferase type 11" evidence="1">
    <location>
        <begin position="70"/>
        <end position="165"/>
    </location>
</feature>
<evidence type="ECO:0000313" key="2">
    <source>
        <dbReference type="EMBL" id="NEU96202.1"/>
    </source>
</evidence>
<keyword evidence="2" id="KW-0489">Methyltransferase</keyword>
<evidence type="ECO:0000259" key="1">
    <source>
        <dbReference type="Pfam" id="PF08241"/>
    </source>
</evidence>
<keyword evidence="2" id="KW-0808">Transferase</keyword>
<dbReference type="Pfam" id="PF08241">
    <property type="entry name" value="Methyltransf_11"/>
    <property type="match status" value="1"/>
</dbReference>